<reference evidence="1 2" key="1">
    <citation type="submission" date="2016-03" db="EMBL/GenBank/DDBJ databases">
        <title>EvidentialGene: Evidence-directed Construction of Genes on Genomes.</title>
        <authorList>
            <person name="Gilbert D.G."/>
            <person name="Choi J.-H."/>
            <person name="Mockaitis K."/>
            <person name="Colbourne J."/>
            <person name="Pfrender M."/>
        </authorList>
    </citation>
    <scope>NUCLEOTIDE SEQUENCE [LARGE SCALE GENOMIC DNA]</scope>
    <source>
        <strain evidence="1 2">Xinb3</strain>
        <tissue evidence="1">Complete organism</tissue>
    </source>
</reference>
<organism evidence="1 2">
    <name type="scientific">Daphnia magna</name>
    <dbReference type="NCBI Taxonomy" id="35525"/>
    <lineage>
        <taxon>Eukaryota</taxon>
        <taxon>Metazoa</taxon>
        <taxon>Ecdysozoa</taxon>
        <taxon>Arthropoda</taxon>
        <taxon>Crustacea</taxon>
        <taxon>Branchiopoda</taxon>
        <taxon>Diplostraca</taxon>
        <taxon>Cladocera</taxon>
        <taxon>Anomopoda</taxon>
        <taxon>Daphniidae</taxon>
        <taxon>Daphnia</taxon>
    </lineage>
</organism>
<sequence>MFMRSMLNMCQITSWVKNSPSEALLVRFQKEWSEMDHDTSCLIMMSKKNFKKFPTKCLICPPVSVLIACVVTGKFNQDTIEVFF</sequence>
<dbReference type="AlphaFoldDB" id="A0A162DFH3"/>
<comment type="caution">
    <text evidence="1">The sequence shown here is derived from an EMBL/GenBank/DDBJ whole genome shotgun (WGS) entry which is preliminary data.</text>
</comment>
<evidence type="ECO:0000313" key="2">
    <source>
        <dbReference type="Proteomes" id="UP000076858"/>
    </source>
</evidence>
<gene>
    <name evidence="1" type="ORF">APZ42_024393</name>
</gene>
<name>A0A162DFH3_9CRUS</name>
<keyword evidence="2" id="KW-1185">Reference proteome</keyword>
<accession>A0A162DFH3</accession>
<proteinExistence type="predicted"/>
<evidence type="ECO:0000313" key="1">
    <source>
        <dbReference type="EMBL" id="KZS11004.1"/>
    </source>
</evidence>
<dbReference type="Proteomes" id="UP000076858">
    <property type="component" value="Unassembled WGS sequence"/>
</dbReference>
<protein>
    <submittedName>
        <fullName evidence="1">Uncharacterized protein</fullName>
    </submittedName>
</protein>
<dbReference type="EMBL" id="LRGB01001613">
    <property type="protein sequence ID" value="KZS11004.1"/>
    <property type="molecule type" value="Genomic_DNA"/>
</dbReference>